<evidence type="ECO:0000313" key="3">
    <source>
        <dbReference type="Proteomes" id="UP000217528"/>
    </source>
</evidence>
<dbReference type="Proteomes" id="UP000246004">
    <property type="component" value="Unassembled WGS sequence"/>
</dbReference>
<reference evidence="2 4" key="1">
    <citation type="submission" date="2016-04" db="EMBL/GenBank/DDBJ databases">
        <title>Genome sequence of Methanosphaera cuniculi DSM 4103.</title>
        <authorList>
            <person name="Poehlein A."/>
            <person name="Seedorf H."/>
            <person name="Daniel R."/>
        </authorList>
    </citation>
    <scope>NUCLEOTIDE SEQUENCE [LARGE SCALE GENOMIC DNA]</scope>
    <source>
        <strain evidence="2 4">DSM 4103</strain>
    </source>
</reference>
<reference evidence="1 3" key="2">
    <citation type="journal article" date="2017" name="BMC Genomics">
        <title>Genomic analysis of methanogenic archaea reveals a shift towards energy conservation.</title>
        <authorList>
            <person name="Gilmore S.P."/>
            <person name="Henske J.K."/>
            <person name="Sexton J.A."/>
            <person name="Solomon K.V."/>
            <person name="Seppala S."/>
            <person name="Yoo J.I."/>
            <person name="Huyett L.M."/>
            <person name="Pressman A."/>
            <person name="Cogan J.Z."/>
            <person name="Kivenson V."/>
            <person name="Peng X."/>
            <person name="Tan Y."/>
            <person name="Valentine D.L."/>
            <person name="O'Malley M.A."/>
        </authorList>
    </citation>
    <scope>NUCLEOTIDE SEQUENCE [LARGE SCALE GENOMIC DNA]</scope>
    <source>
        <strain evidence="1 3">1R-7</strain>
    </source>
</reference>
<dbReference type="EMBL" id="LWMS01000031">
    <property type="protein sequence ID" value="PWL08096.1"/>
    <property type="molecule type" value="Genomic_DNA"/>
</dbReference>
<comment type="caution">
    <text evidence="1">The sequence shown here is derived from an EMBL/GenBank/DDBJ whole genome shotgun (WGS) entry which is preliminary data.</text>
</comment>
<evidence type="ECO:0000313" key="1">
    <source>
        <dbReference type="EMBL" id="PAV07583.1"/>
    </source>
</evidence>
<dbReference type="RefSeq" id="WP_095608468.1">
    <property type="nucleotide sequence ID" value="NZ_LMVN01000011.1"/>
</dbReference>
<evidence type="ECO:0000313" key="4">
    <source>
        <dbReference type="Proteomes" id="UP000246004"/>
    </source>
</evidence>
<protein>
    <submittedName>
        <fullName evidence="1">Uncharacterized protein</fullName>
    </submittedName>
</protein>
<dbReference type="CDD" id="cd04301">
    <property type="entry name" value="NAT_SF"/>
    <property type="match status" value="1"/>
</dbReference>
<organism evidence="1 3">
    <name type="scientific">Methanosphaera cuniculi</name>
    <dbReference type="NCBI Taxonomy" id="1077256"/>
    <lineage>
        <taxon>Archaea</taxon>
        <taxon>Methanobacteriati</taxon>
        <taxon>Methanobacteriota</taxon>
        <taxon>Methanomada group</taxon>
        <taxon>Methanobacteria</taxon>
        <taxon>Methanobacteriales</taxon>
        <taxon>Methanobacteriaceae</taxon>
        <taxon>Methanosphaera</taxon>
    </lineage>
</organism>
<dbReference type="InterPro" id="IPR016181">
    <property type="entry name" value="Acyl_CoA_acyltransferase"/>
</dbReference>
<sequence length="279" mass="32597">MAKPNRRLKRPDRLGRLYKYKSVVDEEGNEKILTLPIEKTIEDNYVYLYRAMKEDEYYLIPQDSCFFFKEIVADGEVVGFATYRPSTIDENSLIMQYFYVLDEFKNRGLLEEELDEATALFESSILIQYPSHDMVSSLIKHKLARVFDDRFVISKIPFVVPIVPVMEAIDGVYSEAYPYGEKIYRKLSLIYDLDLCAVVGLASDTEENDYVKEVDPDAEDTNMNDYNIISLPLRIDDVKYGCIQKRKNDADLIDNTYFKKVRTLLDENDEVIENWLSIR</sequence>
<keyword evidence="3" id="KW-1185">Reference proteome</keyword>
<proteinExistence type="predicted"/>
<name>A0A2A2HEB4_9EURY</name>
<dbReference type="Proteomes" id="UP000217528">
    <property type="component" value="Unassembled WGS sequence"/>
</dbReference>
<evidence type="ECO:0000313" key="2">
    <source>
        <dbReference type="EMBL" id="PWL08096.1"/>
    </source>
</evidence>
<dbReference type="AlphaFoldDB" id="A0A2A2HEB4"/>
<dbReference type="OrthoDB" id="81755at2157"/>
<gene>
    <name evidence="1" type="ORF">ASJ82_07865</name>
    <name evidence="2" type="ORF">MSCUN_10270</name>
</gene>
<dbReference type="EMBL" id="LMVN01000011">
    <property type="protein sequence ID" value="PAV07583.1"/>
    <property type="molecule type" value="Genomic_DNA"/>
</dbReference>
<accession>A0A2A2HEB4</accession>
<dbReference type="SUPFAM" id="SSF55729">
    <property type="entry name" value="Acyl-CoA N-acyltransferases (Nat)"/>
    <property type="match status" value="1"/>
</dbReference>